<feature type="transmembrane region" description="Helical" evidence="1">
    <location>
        <begin position="31"/>
        <end position="52"/>
    </location>
</feature>
<feature type="transmembrane region" description="Helical" evidence="1">
    <location>
        <begin position="138"/>
        <end position="165"/>
    </location>
</feature>
<dbReference type="EMBL" id="CM031829">
    <property type="protein sequence ID" value="KAG6712958.1"/>
    <property type="molecule type" value="Genomic_DNA"/>
</dbReference>
<keyword evidence="4" id="KW-1185">Reference proteome</keyword>
<keyword evidence="1" id="KW-1133">Transmembrane helix</keyword>
<reference evidence="2" key="1">
    <citation type="submission" date="2020-12" db="EMBL/GenBank/DDBJ databases">
        <title>WGS assembly of Carya illinoinensis cv. Pawnee.</title>
        <authorList>
            <person name="Platts A."/>
            <person name="Shu S."/>
            <person name="Wright S."/>
            <person name="Barry K."/>
            <person name="Edger P."/>
            <person name="Pires J.C."/>
            <person name="Schmutz J."/>
        </authorList>
    </citation>
    <scope>NUCLEOTIDE SEQUENCE</scope>
    <source>
        <tissue evidence="2">Leaf</tissue>
    </source>
</reference>
<dbReference type="PANTHER" id="PTHR33133">
    <property type="entry name" value="OS08G0107100 PROTEIN-RELATED"/>
    <property type="match status" value="1"/>
</dbReference>
<proteinExistence type="predicted"/>
<sequence length="342" mass="37550">MATPAGPAPRLGICTVLSESKRILNAHSRHFLALSVLFLLPLSFSLVVYPTLIQLLADPTPNNSQVLLRSPPFNFHDHYHQQKPPISSNTLILSLLYSLFVCAFSLFAVGSITFSVFHGFYGRPVKFVSAIKSIFTSFFPLLATLIISQVILSLFAIAFGLFLFLVTRVIELFGIDVEYSSPYFVTLYGVVLLLLAMVFVYLQVNWTLAYVVVVVESSWGFEPLRRSASLIKGMRGVALSLLLFFGTFAGVVVWTGAVSAVGSDGASEGWKSWGFVVQIVVTSTLLMLLLLYNAAANTVLYMYCKAIHGELAIEIAEEFAREYVSLPSDDGKVPHIVSVVIS</sequence>
<evidence type="ECO:0000313" key="4">
    <source>
        <dbReference type="Proteomes" id="UP000811609"/>
    </source>
</evidence>
<evidence type="ECO:0000256" key="1">
    <source>
        <dbReference type="SAM" id="Phobius"/>
    </source>
</evidence>
<comment type="caution">
    <text evidence="2">The sequence shown here is derived from an EMBL/GenBank/DDBJ whole genome shotgun (WGS) entry which is preliminary data.</text>
</comment>
<dbReference type="PANTHER" id="PTHR33133:SF7">
    <property type="entry name" value="F26K24.10 PROTEIN-RELATED"/>
    <property type="match status" value="1"/>
</dbReference>
<protein>
    <submittedName>
        <fullName evidence="2">Uncharacterized protein</fullName>
    </submittedName>
</protein>
<dbReference type="EMBL" id="CM031813">
    <property type="protein sequence ID" value="KAG6654212.1"/>
    <property type="molecule type" value="Genomic_DNA"/>
</dbReference>
<evidence type="ECO:0000313" key="3">
    <source>
        <dbReference type="EMBL" id="KAG6712958.1"/>
    </source>
</evidence>
<feature type="transmembrane region" description="Helical" evidence="1">
    <location>
        <begin position="95"/>
        <end position="117"/>
    </location>
</feature>
<accession>A0A8T1QJ98</accession>
<dbReference type="Proteomes" id="UP000811246">
    <property type="component" value="Chromosome 5"/>
</dbReference>
<keyword evidence="1" id="KW-0812">Transmembrane</keyword>
<feature type="transmembrane region" description="Helical" evidence="1">
    <location>
        <begin position="185"/>
        <end position="215"/>
    </location>
</feature>
<dbReference type="AlphaFoldDB" id="A0A8T1QJ98"/>
<dbReference type="Proteomes" id="UP000811609">
    <property type="component" value="Chromosome 5"/>
</dbReference>
<evidence type="ECO:0000313" key="2">
    <source>
        <dbReference type="EMBL" id="KAG6654212.1"/>
    </source>
</evidence>
<reference evidence="3" key="2">
    <citation type="submission" date="2021-01" db="EMBL/GenBank/DDBJ databases">
        <authorList>
            <person name="Lovell J.T."/>
            <person name="Bentley N."/>
            <person name="Bhattarai G."/>
            <person name="Jenkins J.W."/>
            <person name="Sreedasyam A."/>
            <person name="Alarcon Y."/>
            <person name="Bock C."/>
            <person name="Boston L."/>
            <person name="Carlson J."/>
            <person name="Cervantes K."/>
            <person name="Clermont K."/>
            <person name="Krom N."/>
            <person name="Kubenka K."/>
            <person name="Mamidi S."/>
            <person name="Mattison C."/>
            <person name="Monteros M."/>
            <person name="Pisani C."/>
            <person name="Plott C."/>
            <person name="Rajasekar S."/>
            <person name="Rhein H.S."/>
            <person name="Rohla C."/>
            <person name="Song M."/>
            <person name="Hilaire R.S."/>
            <person name="Shu S."/>
            <person name="Wells L."/>
            <person name="Wang X."/>
            <person name="Webber J."/>
            <person name="Heerema R.J."/>
            <person name="Klein P."/>
            <person name="Conner P."/>
            <person name="Grauke L."/>
            <person name="Grimwood J."/>
            <person name="Schmutz J."/>
            <person name="Randall J.J."/>
        </authorList>
    </citation>
    <scope>NUCLEOTIDE SEQUENCE</scope>
    <source>
        <tissue evidence="3">Leaf</tissue>
    </source>
</reference>
<feature type="transmembrane region" description="Helical" evidence="1">
    <location>
        <begin position="273"/>
        <end position="292"/>
    </location>
</feature>
<feature type="transmembrane region" description="Helical" evidence="1">
    <location>
        <begin position="236"/>
        <end position="261"/>
    </location>
</feature>
<gene>
    <name evidence="2" type="ORF">CIPAW_05G129300</name>
    <name evidence="3" type="ORF">I3842_05G126600</name>
</gene>
<keyword evidence="1" id="KW-0472">Membrane</keyword>
<organism evidence="2 4">
    <name type="scientific">Carya illinoinensis</name>
    <name type="common">Pecan</name>
    <dbReference type="NCBI Taxonomy" id="32201"/>
    <lineage>
        <taxon>Eukaryota</taxon>
        <taxon>Viridiplantae</taxon>
        <taxon>Streptophyta</taxon>
        <taxon>Embryophyta</taxon>
        <taxon>Tracheophyta</taxon>
        <taxon>Spermatophyta</taxon>
        <taxon>Magnoliopsida</taxon>
        <taxon>eudicotyledons</taxon>
        <taxon>Gunneridae</taxon>
        <taxon>Pentapetalae</taxon>
        <taxon>rosids</taxon>
        <taxon>fabids</taxon>
        <taxon>Fagales</taxon>
        <taxon>Juglandaceae</taxon>
        <taxon>Carya</taxon>
    </lineage>
</organism>
<name>A0A8T1QJ98_CARIL</name>